<feature type="domain" description="Sigma-54 factor interaction" evidence="7">
    <location>
        <begin position="142"/>
        <end position="371"/>
    </location>
</feature>
<dbReference type="GO" id="GO:0043565">
    <property type="term" value="F:sequence-specific DNA binding"/>
    <property type="evidence" value="ECO:0007669"/>
    <property type="project" value="InterPro"/>
</dbReference>
<dbReference type="InterPro" id="IPR003593">
    <property type="entry name" value="AAA+_ATPase"/>
</dbReference>
<sequence>METLLVVDDDLGIQKQLKWSFSDYEVVFADDRQSAIAQLRRFEPKVVTLDLGLPPDPANASEGLEALAEILNLAPQTKVIVVTGNNDKENALKAVQLGAYDFYQKPIDSDTIRILVSRAMTLFDLEQENRQLVQSQPAMGRIIGSSDAIQQASRRAEKIAQTDVSTLLLGESGTGKEVFARSIHDLSARRNKPFVAINCASIPENLLESELFGYEKGAFTGANKTTPGKIETAQGGTLFLDEIGDMPIGLQAKMLRFLQERIIERVGGRQEIPVDIRVVCATHRDLSSMVAEQTFREDLFYRVSEITIRIPPLRERGSDVVLLARTFLGAYKDEYGSKVKGFSEAAIEAMMQHRWPGNIRELQNKLKSAVILAEGNLIQADDLGLITGEASTMQNINLREVREEAESRAIRQAWHLAEQNMSKTAELLGITRPTLYSLIDKYRLDDIKPSS</sequence>
<dbReference type="InterPro" id="IPR001789">
    <property type="entry name" value="Sig_transdc_resp-reg_receiver"/>
</dbReference>
<keyword evidence="3" id="KW-0805">Transcription regulation</keyword>
<reference evidence="9" key="1">
    <citation type="journal article" date="2014" name="Int. J. Syst. Evol. Microbiol.">
        <title>Complete genome sequence of Corynebacterium casei LMG S-19264T (=DSM 44701T), isolated from a smear-ripened cheese.</title>
        <authorList>
            <consortium name="US DOE Joint Genome Institute (JGI-PGF)"/>
            <person name="Walter F."/>
            <person name="Albersmeier A."/>
            <person name="Kalinowski J."/>
            <person name="Ruckert C."/>
        </authorList>
    </citation>
    <scope>NUCLEOTIDE SEQUENCE</scope>
    <source>
        <strain evidence="9">CGMCC 1.7086</strain>
    </source>
</reference>
<dbReference type="GO" id="GO:0000160">
    <property type="term" value="P:phosphorelay signal transduction system"/>
    <property type="evidence" value="ECO:0007669"/>
    <property type="project" value="InterPro"/>
</dbReference>
<keyword evidence="2" id="KW-0067">ATP-binding</keyword>
<dbReference type="Pfam" id="PF00158">
    <property type="entry name" value="Sigma54_activat"/>
    <property type="match status" value="1"/>
</dbReference>
<dbReference type="Gene3D" id="1.10.10.60">
    <property type="entry name" value="Homeodomain-like"/>
    <property type="match status" value="1"/>
</dbReference>
<dbReference type="Pfam" id="PF25601">
    <property type="entry name" value="AAA_lid_14"/>
    <property type="match status" value="1"/>
</dbReference>
<dbReference type="PROSITE" id="PS00676">
    <property type="entry name" value="SIGMA54_INTERACT_2"/>
    <property type="match status" value="1"/>
</dbReference>
<dbReference type="Pfam" id="PF00072">
    <property type="entry name" value="Response_reg"/>
    <property type="match status" value="1"/>
</dbReference>
<dbReference type="PROSITE" id="PS00688">
    <property type="entry name" value="SIGMA54_INTERACT_3"/>
    <property type="match status" value="1"/>
</dbReference>
<dbReference type="InterPro" id="IPR014264">
    <property type="entry name" value="PEP-CTERM_resp_reg"/>
</dbReference>
<keyword evidence="4" id="KW-0238">DNA-binding</keyword>
<reference evidence="9" key="2">
    <citation type="submission" date="2020-09" db="EMBL/GenBank/DDBJ databases">
        <authorList>
            <person name="Sun Q."/>
            <person name="Zhou Y."/>
        </authorList>
    </citation>
    <scope>NUCLEOTIDE SEQUENCE</scope>
    <source>
        <strain evidence="9">CGMCC 1.7086</strain>
    </source>
</reference>
<dbReference type="SUPFAM" id="SSF52540">
    <property type="entry name" value="P-loop containing nucleoside triphosphate hydrolases"/>
    <property type="match status" value="1"/>
</dbReference>
<dbReference type="PANTHER" id="PTHR32071">
    <property type="entry name" value="TRANSCRIPTIONAL REGULATORY PROTEIN"/>
    <property type="match status" value="1"/>
</dbReference>
<dbReference type="InterPro" id="IPR025944">
    <property type="entry name" value="Sigma_54_int_dom_CS"/>
</dbReference>
<dbReference type="SMART" id="SM00448">
    <property type="entry name" value="REC"/>
    <property type="match status" value="1"/>
</dbReference>
<accession>A0A917YQ04</accession>
<dbReference type="PANTHER" id="PTHR32071:SF113">
    <property type="entry name" value="ALGINATE BIOSYNTHESIS TRANSCRIPTIONAL REGULATORY PROTEIN ALGB"/>
    <property type="match status" value="1"/>
</dbReference>
<evidence type="ECO:0000313" key="10">
    <source>
        <dbReference type="Proteomes" id="UP000606935"/>
    </source>
</evidence>
<dbReference type="NCBIfam" id="TIGR02915">
    <property type="entry name" value="PEP_resp_reg"/>
    <property type="match status" value="1"/>
</dbReference>
<dbReference type="InterPro" id="IPR011006">
    <property type="entry name" value="CheY-like_superfamily"/>
</dbReference>
<evidence type="ECO:0000259" key="8">
    <source>
        <dbReference type="PROSITE" id="PS50110"/>
    </source>
</evidence>
<dbReference type="InterPro" id="IPR002078">
    <property type="entry name" value="Sigma_54_int"/>
</dbReference>
<evidence type="ECO:0000256" key="3">
    <source>
        <dbReference type="ARBA" id="ARBA00023015"/>
    </source>
</evidence>
<evidence type="ECO:0000256" key="6">
    <source>
        <dbReference type="PROSITE-ProRule" id="PRU00169"/>
    </source>
</evidence>
<dbReference type="CDD" id="cd00009">
    <property type="entry name" value="AAA"/>
    <property type="match status" value="1"/>
</dbReference>
<dbReference type="PROSITE" id="PS50045">
    <property type="entry name" value="SIGMA54_INTERACT_4"/>
    <property type="match status" value="1"/>
</dbReference>
<keyword evidence="5" id="KW-0804">Transcription</keyword>
<evidence type="ECO:0000259" key="7">
    <source>
        <dbReference type="PROSITE" id="PS50045"/>
    </source>
</evidence>
<organism evidence="9 10">
    <name type="scientific">Bowmanella pacifica</name>
    <dbReference type="NCBI Taxonomy" id="502051"/>
    <lineage>
        <taxon>Bacteria</taxon>
        <taxon>Pseudomonadati</taxon>
        <taxon>Pseudomonadota</taxon>
        <taxon>Gammaproteobacteria</taxon>
        <taxon>Alteromonadales</taxon>
        <taxon>Alteromonadaceae</taxon>
        <taxon>Bowmanella</taxon>
    </lineage>
</organism>
<dbReference type="Pfam" id="PF02954">
    <property type="entry name" value="HTH_8"/>
    <property type="match status" value="1"/>
</dbReference>
<dbReference type="SUPFAM" id="SSF46689">
    <property type="entry name" value="Homeodomain-like"/>
    <property type="match status" value="1"/>
</dbReference>
<evidence type="ECO:0000256" key="5">
    <source>
        <dbReference type="ARBA" id="ARBA00023163"/>
    </source>
</evidence>
<proteinExistence type="predicted"/>
<dbReference type="Gene3D" id="3.40.50.2300">
    <property type="match status" value="1"/>
</dbReference>
<dbReference type="Gene3D" id="1.10.8.60">
    <property type="match status" value="1"/>
</dbReference>
<dbReference type="InterPro" id="IPR058031">
    <property type="entry name" value="AAA_lid_NorR"/>
</dbReference>
<protein>
    <submittedName>
        <fullName evidence="9">PEP-CTERM-box response regulator transcription factor</fullName>
    </submittedName>
</protein>
<name>A0A917YQ04_9ALTE</name>
<dbReference type="GO" id="GO:0005524">
    <property type="term" value="F:ATP binding"/>
    <property type="evidence" value="ECO:0007669"/>
    <property type="project" value="UniProtKB-KW"/>
</dbReference>
<evidence type="ECO:0000256" key="4">
    <source>
        <dbReference type="ARBA" id="ARBA00023125"/>
    </source>
</evidence>
<dbReference type="PROSITE" id="PS50110">
    <property type="entry name" value="RESPONSE_REGULATORY"/>
    <property type="match status" value="1"/>
</dbReference>
<dbReference type="Gene3D" id="3.40.50.300">
    <property type="entry name" value="P-loop containing nucleotide triphosphate hydrolases"/>
    <property type="match status" value="1"/>
</dbReference>
<dbReference type="EMBL" id="BMLS01000001">
    <property type="protein sequence ID" value="GGO63693.1"/>
    <property type="molecule type" value="Genomic_DNA"/>
</dbReference>
<evidence type="ECO:0000313" key="9">
    <source>
        <dbReference type="EMBL" id="GGO63693.1"/>
    </source>
</evidence>
<dbReference type="FunFam" id="3.40.50.300:FF:000006">
    <property type="entry name" value="DNA-binding transcriptional regulator NtrC"/>
    <property type="match status" value="1"/>
</dbReference>
<feature type="modified residue" description="4-aspartylphosphate" evidence="6">
    <location>
        <position position="50"/>
    </location>
</feature>
<gene>
    <name evidence="9" type="ORF">GCM10010982_01320</name>
</gene>
<keyword evidence="1" id="KW-0547">Nucleotide-binding</keyword>
<dbReference type="SMART" id="SM00382">
    <property type="entry name" value="AAA"/>
    <property type="match status" value="1"/>
</dbReference>
<dbReference type="InterPro" id="IPR009057">
    <property type="entry name" value="Homeodomain-like_sf"/>
</dbReference>
<dbReference type="GO" id="GO:0006355">
    <property type="term" value="P:regulation of DNA-templated transcription"/>
    <property type="evidence" value="ECO:0007669"/>
    <property type="project" value="InterPro"/>
</dbReference>
<dbReference type="InterPro" id="IPR002197">
    <property type="entry name" value="HTH_Fis"/>
</dbReference>
<dbReference type="RefSeq" id="WP_188688782.1">
    <property type="nucleotide sequence ID" value="NZ_BMLS01000001.1"/>
</dbReference>
<dbReference type="SUPFAM" id="SSF52172">
    <property type="entry name" value="CheY-like"/>
    <property type="match status" value="1"/>
</dbReference>
<evidence type="ECO:0000256" key="1">
    <source>
        <dbReference type="ARBA" id="ARBA00022741"/>
    </source>
</evidence>
<keyword evidence="6" id="KW-0597">Phosphoprotein</keyword>
<dbReference type="InterPro" id="IPR027417">
    <property type="entry name" value="P-loop_NTPase"/>
</dbReference>
<dbReference type="InterPro" id="IPR025943">
    <property type="entry name" value="Sigma_54_int_dom_ATP-bd_2"/>
</dbReference>
<feature type="domain" description="Response regulatory" evidence="8">
    <location>
        <begin position="3"/>
        <end position="120"/>
    </location>
</feature>
<dbReference type="AlphaFoldDB" id="A0A917YQ04"/>
<keyword evidence="10" id="KW-1185">Reference proteome</keyword>
<comment type="caution">
    <text evidence="9">The sequence shown here is derived from an EMBL/GenBank/DDBJ whole genome shotgun (WGS) entry which is preliminary data.</text>
</comment>
<dbReference type="Proteomes" id="UP000606935">
    <property type="component" value="Unassembled WGS sequence"/>
</dbReference>
<evidence type="ECO:0000256" key="2">
    <source>
        <dbReference type="ARBA" id="ARBA00022840"/>
    </source>
</evidence>